<dbReference type="PANTHER" id="PTHR30265:SF4">
    <property type="entry name" value="KOW MOTIF FAMILY PROTEIN, EXPRESSED"/>
    <property type="match status" value="1"/>
</dbReference>
<keyword evidence="3" id="KW-0804">Transcription</keyword>
<dbReference type="Pfam" id="PF02357">
    <property type="entry name" value="NusG"/>
    <property type="match status" value="1"/>
</dbReference>
<keyword evidence="1" id="KW-0889">Transcription antitermination</keyword>
<evidence type="ECO:0000313" key="6">
    <source>
        <dbReference type="Proteomes" id="UP001500582"/>
    </source>
</evidence>
<dbReference type="InterPro" id="IPR043425">
    <property type="entry name" value="NusG-like"/>
</dbReference>
<dbReference type="Proteomes" id="UP001500582">
    <property type="component" value="Unassembled WGS sequence"/>
</dbReference>
<dbReference type="EMBL" id="BAABFT010000003">
    <property type="protein sequence ID" value="GAA4316624.1"/>
    <property type="molecule type" value="Genomic_DNA"/>
</dbReference>
<dbReference type="SMART" id="SM00738">
    <property type="entry name" value="NGN"/>
    <property type="match status" value="1"/>
</dbReference>
<proteinExistence type="predicted"/>
<dbReference type="SUPFAM" id="SSF82679">
    <property type="entry name" value="N-utilization substance G protein NusG, N-terminal domain"/>
    <property type="match status" value="1"/>
</dbReference>
<evidence type="ECO:0000256" key="2">
    <source>
        <dbReference type="ARBA" id="ARBA00023015"/>
    </source>
</evidence>
<keyword evidence="2" id="KW-0805">Transcription regulation</keyword>
<dbReference type="RefSeq" id="WP_345210274.1">
    <property type="nucleotide sequence ID" value="NZ_BAABFT010000003.1"/>
</dbReference>
<evidence type="ECO:0000256" key="3">
    <source>
        <dbReference type="ARBA" id="ARBA00023163"/>
    </source>
</evidence>
<evidence type="ECO:0000256" key="1">
    <source>
        <dbReference type="ARBA" id="ARBA00022814"/>
    </source>
</evidence>
<comment type="caution">
    <text evidence="5">The sequence shown here is derived from an EMBL/GenBank/DDBJ whole genome shotgun (WGS) entry which is preliminary data.</text>
</comment>
<protein>
    <submittedName>
        <fullName evidence="5">UpxY family transcription antiterminator</fullName>
    </submittedName>
</protein>
<dbReference type="NCBIfam" id="NF033644">
    <property type="entry name" value="antiterm_UpxY"/>
    <property type="match status" value="1"/>
</dbReference>
<gene>
    <name evidence="5" type="ORF">GCM10023149_13700</name>
</gene>
<name>A0ABP8G3E7_9SPHI</name>
<keyword evidence="6" id="KW-1185">Reference proteome</keyword>
<sequence>MDNKVIKLNKTSHQQWMVVYTRSRFEKKIDRSLKEIGITSFCPTIKTKNKWADRIKVVESPLFPSYLFVKVSLSEQTKIRQTAGVLNFVFHCGKAVTLKDSEIERISAIVNNYENVEVNSTQSLNIGDKVKIKDGLLLNYQGVVRQVMGKSVLMAIEQLDCVLTVKVGFDQVSLNVAS</sequence>
<dbReference type="InterPro" id="IPR036735">
    <property type="entry name" value="NGN_dom_sf"/>
</dbReference>
<dbReference type="Gene3D" id="3.30.70.940">
    <property type="entry name" value="NusG, N-terminal domain"/>
    <property type="match status" value="1"/>
</dbReference>
<evidence type="ECO:0000313" key="5">
    <source>
        <dbReference type="EMBL" id="GAA4316624.1"/>
    </source>
</evidence>
<organism evidence="5 6">
    <name type="scientific">Mucilaginibacter gynuensis</name>
    <dbReference type="NCBI Taxonomy" id="1302236"/>
    <lineage>
        <taxon>Bacteria</taxon>
        <taxon>Pseudomonadati</taxon>
        <taxon>Bacteroidota</taxon>
        <taxon>Sphingobacteriia</taxon>
        <taxon>Sphingobacteriales</taxon>
        <taxon>Sphingobacteriaceae</taxon>
        <taxon>Mucilaginibacter</taxon>
    </lineage>
</organism>
<dbReference type="PANTHER" id="PTHR30265">
    <property type="entry name" value="RHO-INTERACTING TRANSCRIPTION TERMINATION FACTOR NUSG"/>
    <property type="match status" value="1"/>
</dbReference>
<evidence type="ECO:0000259" key="4">
    <source>
        <dbReference type="SMART" id="SM00738"/>
    </source>
</evidence>
<feature type="domain" description="NusG-like N-terminal" evidence="4">
    <location>
        <begin position="13"/>
        <end position="110"/>
    </location>
</feature>
<dbReference type="InterPro" id="IPR006645">
    <property type="entry name" value="NGN-like_dom"/>
</dbReference>
<reference evidence="6" key="1">
    <citation type="journal article" date="2019" name="Int. J. Syst. Evol. Microbiol.">
        <title>The Global Catalogue of Microorganisms (GCM) 10K type strain sequencing project: providing services to taxonomists for standard genome sequencing and annotation.</title>
        <authorList>
            <consortium name="The Broad Institute Genomics Platform"/>
            <consortium name="The Broad Institute Genome Sequencing Center for Infectious Disease"/>
            <person name="Wu L."/>
            <person name="Ma J."/>
        </authorList>
    </citation>
    <scope>NUCLEOTIDE SEQUENCE [LARGE SCALE GENOMIC DNA]</scope>
    <source>
        <strain evidence="6">JCM 17705</strain>
    </source>
</reference>
<accession>A0ABP8G3E7</accession>